<organism evidence="1 2">
    <name type="scientific">Vitis vinifera</name>
    <name type="common">Grape</name>
    <dbReference type="NCBI Taxonomy" id="29760"/>
    <lineage>
        <taxon>Eukaryota</taxon>
        <taxon>Viridiplantae</taxon>
        <taxon>Streptophyta</taxon>
        <taxon>Embryophyta</taxon>
        <taxon>Tracheophyta</taxon>
        <taxon>Spermatophyta</taxon>
        <taxon>Magnoliopsida</taxon>
        <taxon>eudicotyledons</taxon>
        <taxon>Gunneridae</taxon>
        <taxon>Pentapetalae</taxon>
        <taxon>rosids</taxon>
        <taxon>Vitales</taxon>
        <taxon>Vitaceae</taxon>
        <taxon>Viteae</taxon>
        <taxon>Vitis</taxon>
    </lineage>
</organism>
<evidence type="ECO:0000313" key="1">
    <source>
        <dbReference type="EMBL" id="CBI33573.3"/>
    </source>
</evidence>
<evidence type="ECO:0000313" key="2">
    <source>
        <dbReference type="Proteomes" id="UP000009183"/>
    </source>
</evidence>
<dbReference type="Proteomes" id="UP000009183">
    <property type="component" value="Chromosome 14"/>
</dbReference>
<dbReference type="EMBL" id="FN596245">
    <property type="protein sequence ID" value="CBI33573.3"/>
    <property type="molecule type" value="Genomic_DNA"/>
</dbReference>
<dbReference type="InParanoid" id="D7TSV1"/>
<dbReference type="STRING" id="29760.D7TSV1"/>
<keyword evidence="2" id="KW-1185">Reference proteome</keyword>
<sequence>MPATRDQTTVSSWRAVCYLFFEDEVVDKKLHHEGYMSIALLLILLKQPLYLRNVAHLEQLLNLLKVIFDDVENKPSDQDDASCKNFLEALQTARSDDETLLQKLRQMLLKMGKSNRSYNALLLSCSKLKRIKVGDGINSFDRKDSI</sequence>
<dbReference type="HOGENOM" id="CLU_1780816_0_0_1"/>
<dbReference type="AlphaFoldDB" id="D7TSV1"/>
<reference evidence="2" key="1">
    <citation type="journal article" date="2007" name="Nature">
        <title>The grapevine genome sequence suggests ancestral hexaploidization in major angiosperm phyla.</title>
        <authorList>
            <consortium name="The French-Italian Public Consortium for Grapevine Genome Characterization."/>
            <person name="Jaillon O."/>
            <person name="Aury J.-M."/>
            <person name="Noel B."/>
            <person name="Policriti A."/>
            <person name="Clepet C."/>
            <person name="Casagrande A."/>
            <person name="Choisne N."/>
            <person name="Aubourg S."/>
            <person name="Vitulo N."/>
            <person name="Jubin C."/>
            <person name="Vezzi A."/>
            <person name="Legeai F."/>
            <person name="Hugueney P."/>
            <person name="Dasilva C."/>
            <person name="Horner D."/>
            <person name="Mica E."/>
            <person name="Jublot D."/>
            <person name="Poulain J."/>
            <person name="Bruyere C."/>
            <person name="Billault A."/>
            <person name="Segurens B."/>
            <person name="Gouyvenoux M."/>
            <person name="Ugarte E."/>
            <person name="Cattonaro F."/>
            <person name="Anthouard V."/>
            <person name="Vico V."/>
            <person name="Del Fabbro C."/>
            <person name="Alaux M."/>
            <person name="Di Gaspero G."/>
            <person name="Dumas V."/>
            <person name="Felice N."/>
            <person name="Paillard S."/>
            <person name="Juman I."/>
            <person name="Moroldo M."/>
            <person name="Scalabrin S."/>
            <person name="Canaguier A."/>
            <person name="Le Clainche I."/>
            <person name="Malacrida G."/>
            <person name="Durand E."/>
            <person name="Pesole G."/>
            <person name="Laucou V."/>
            <person name="Chatelet P."/>
            <person name="Merdinoglu D."/>
            <person name="Delledonne M."/>
            <person name="Pezzotti M."/>
            <person name="Lecharny A."/>
            <person name="Scarpelli C."/>
            <person name="Artiguenave F."/>
            <person name="Pe M.E."/>
            <person name="Valle G."/>
            <person name="Morgante M."/>
            <person name="Caboche M."/>
            <person name="Adam-Blondon A.-F."/>
            <person name="Weissenbach J."/>
            <person name="Quetier F."/>
            <person name="Wincker P."/>
        </authorList>
    </citation>
    <scope>NUCLEOTIDE SEQUENCE [LARGE SCALE GENOMIC DNA]</scope>
    <source>
        <strain evidence="2">cv. Pinot noir / PN40024</strain>
    </source>
</reference>
<protein>
    <submittedName>
        <fullName evidence="1">Uncharacterized protein</fullName>
    </submittedName>
</protein>
<proteinExistence type="predicted"/>
<dbReference type="PaxDb" id="29760-VIT_14s0006g01950.t01"/>
<accession>D7TSV1</accession>
<name>D7TSV1_VITVI</name>
<gene>
    <name evidence="1" type="ordered locus">VIT_14s0006g01950</name>
</gene>